<keyword evidence="3" id="KW-1185">Reference proteome</keyword>
<dbReference type="PROSITE" id="PS50206">
    <property type="entry name" value="RHODANESE_3"/>
    <property type="match status" value="1"/>
</dbReference>
<organism evidence="2 3">
    <name type="scientific">Evansella caseinilytica</name>
    <dbReference type="NCBI Taxonomy" id="1503961"/>
    <lineage>
        <taxon>Bacteria</taxon>
        <taxon>Bacillati</taxon>
        <taxon>Bacillota</taxon>
        <taxon>Bacilli</taxon>
        <taxon>Bacillales</taxon>
        <taxon>Bacillaceae</taxon>
        <taxon>Evansella</taxon>
    </lineage>
</organism>
<dbReference type="PANTHER" id="PTHR43031">
    <property type="entry name" value="FAD-DEPENDENT OXIDOREDUCTASE"/>
    <property type="match status" value="1"/>
</dbReference>
<name>A0A1H3TFP0_9BACI</name>
<dbReference type="InterPro" id="IPR050229">
    <property type="entry name" value="GlpE_sulfurtransferase"/>
</dbReference>
<feature type="domain" description="Rhodanese" evidence="1">
    <location>
        <begin position="40"/>
        <end position="121"/>
    </location>
</feature>
<dbReference type="EMBL" id="FNPI01000014">
    <property type="protein sequence ID" value="SDZ48708.1"/>
    <property type="molecule type" value="Genomic_DNA"/>
</dbReference>
<evidence type="ECO:0000313" key="3">
    <source>
        <dbReference type="Proteomes" id="UP000198935"/>
    </source>
</evidence>
<proteinExistence type="predicted"/>
<dbReference type="AlphaFoldDB" id="A0A1H3TFP0"/>
<sequence length="122" mass="13565">MDTVITGALILAAIWLLAAKFIPVKGIKQISAADLKKIVKTKNRQFVDVRTPAEYNGNHIPGFKNIPVTDLVRGHQELSRDKEIIFICHSGVRSLKAAKILKKLGFEKITNVKGGMTSWQQQ</sequence>
<dbReference type="GO" id="GO:0016740">
    <property type="term" value="F:transferase activity"/>
    <property type="evidence" value="ECO:0007669"/>
    <property type="project" value="UniProtKB-KW"/>
</dbReference>
<accession>A0A1H3TFP0</accession>
<dbReference type="SUPFAM" id="SSF52821">
    <property type="entry name" value="Rhodanese/Cell cycle control phosphatase"/>
    <property type="match status" value="1"/>
</dbReference>
<dbReference type="CDD" id="cd00158">
    <property type="entry name" value="RHOD"/>
    <property type="match status" value="1"/>
</dbReference>
<dbReference type="Gene3D" id="3.40.250.10">
    <property type="entry name" value="Rhodanese-like domain"/>
    <property type="match status" value="1"/>
</dbReference>
<dbReference type="InterPro" id="IPR036873">
    <property type="entry name" value="Rhodanese-like_dom_sf"/>
</dbReference>
<reference evidence="3" key="1">
    <citation type="submission" date="2016-10" db="EMBL/GenBank/DDBJ databases">
        <authorList>
            <person name="Varghese N."/>
            <person name="Submissions S."/>
        </authorList>
    </citation>
    <scope>NUCLEOTIDE SEQUENCE [LARGE SCALE GENOMIC DNA]</scope>
    <source>
        <strain evidence="3">SP</strain>
    </source>
</reference>
<dbReference type="Pfam" id="PF00581">
    <property type="entry name" value="Rhodanese"/>
    <property type="match status" value="1"/>
</dbReference>
<keyword evidence="2" id="KW-0808">Transferase</keyword>
<evidence type="ECO:0000259" key="1">
    <source>
        <dbReference type="PROSITE" id="PS50206"/>
    </source>
</evidence>
<protein>
    <submittedName>
        <fullName evidence="2">Rhodanese-related sulfurtransferase</fullName>
    </submittedName>
</protein>
<dbReference type="STRING" id="1503961.SAMN05421736_11472"/>
<dbReference type="OrthoDB" id="9800872at2"/>
<gene>
    <name evidence="2" type="ORF">SAMN05421736_11472</name>
</gene>
<dbReference type="InterPro" id="IPR001763">
    <property type="entry name" value="Rhodanese-like_dom"/>
</dbReference>
<dbReference type="SMART" id="SM00450">
    <property type="entry name" value="RHOD"/>
    <property type="match status" value="1"/>
</dbReference>
<dbReference type="PANTHER" id="PTHR43031:SF17">
    <property type="entry name" value="SULFURTRANSFERASE YTWF-RELATED"/>
    <property type="match status" value="1"/>
</dbReference>
<dbReference type="Proteomes" id="UP000198935">
    <property type="component" value="Unassembled WGS sequence"/>
</dbReference>
<evidence type="ECO:0000313" key="2">
    <source>
        <dbReference type="EMBL" id="SDZ48708.1"/>
    </source>
</evidence>